<keyword evidence="6" id="KW-0256">Endoplasmic reticulum</keyword>
<keyword evidence="12 14" id="KW-0472">Membrane</keyword>
<dbReference type="InterPro" id="IPR014430">
    <property type="entry name" value="Scs7"/>
</dbReference>
<dbReference type="Proteomes" id="UP000681131">
    <property type="component" value="Chromosome"/>
</dbReference>
<keyword evidence="5" id="KW-0479">Metal-binding</keyword>
<dbReference type="GO" id="GO:0006633">
    <property type="term" value="P:fatty acid biosynthetic process"/>
    <property type="evidence" value="ECO:0007669"/>
    <property type="project" value="UniProtKB-KW"/>
</dbReference>
<evidence type="ECO:0000313" key="19">
    <source>
        <dbReference type="Proteomes" id="UP000681131"/>
    </source>
</evidence>
<dbReference type="Pfam" id="PF04116">
    <property type="entry name" value="FA_hydroxylase"/>
    <property type="match status" value="1"/>
</dbReference>
<dbReference type="OrthoDB" id="5291370at2"/>
<dbReference type="AlphaFoldDB" id="A0A2Z4XZ84"/>
<keyword evidence="3" id="KW-0444">Lipid biosynthesis</keyword>
<keyword evidence="10" id="KW-0560">Oxidoreductase</keyword>
<keyword evidence="19" id="KW-1185">Reference proteome</keyword>
<accession>A0A2Z4XZ84</accession>
<evidence type="ECO:0000256" key="1">
    <source>
        <dbReference type="ARBA" id="ARBA00001947"/>
    </source>
</evidence>
<dbReference type="EMBL" id="CP021781">
    <property type="protein sequence ID" value="AXA33743.1"/>
    <property type="molecule type" value="Genomic_DNA"/>
</dbReference>
<feature type="domain" description="Fatty acid hydroxylase" evidence="15">
    <location>
        <begin position="46"/>
        <end position="176"/>
    </location>
</feature>
<keyword evidence="13" id="KW-0275">Fatty acid biosynthesis</keyword>
<evidence type="ECO:0000256" key="2">
    <source>
        <dbReference type="ARBA" id="ARBA00004477"/>
    </source>
</evidence>
<evidence type="ECO:0000256" key="9">
    <source>
        <dbReference type="ARBA" id="ARBA00022989"/>
    </source>
</evidence>
<dbReference type="GO" id="GO:0005506">
    <property type="term" value="F:iron ion binding"/>
    <property type="evidence" value="ECO:0007669"/>
    <property type="project" value="InterPro"/>
</dbReference>
<evidence type="ECO:0000256" key="12">
    <source>
        <dbReference type="ARBA" id="ARBA00023136"/>
    </source>
</evidence>
<reference evidence="16 18" key="1">
    <citation type="submission" date="2017-06" db="EMBL/GenBank/DDBJ databases">
        <title>Complete genome of Francisella adeliensis.</title>
        <authorList>
            <person name="Vallesi A."/>
            <person name="Sjodin A."/>
        </authorList>
    </citation>
    <scope>NUCLEOTIDE SEQUENCE [LARGE SCALE GENOMIC DNA]</scope>
    <source>
        <strain evidence="16 18">FDC440</strain>
    </source>
</reference>
<evidence type="ECO:0000256" key="4">
    <source>
        <dbReference type="ARBA" id="ARBA00022692"/>
    </source>
</evidence>
<feature type="transmembrane region" description="Helical" evidence="14">
    <location>
        <begin position="16"/>
        <end position="34"/>
    </location>
</feature>
<comment type="cofactor">
    <cofactor evidence="1">
        <name>Zn(2+)</name>
        <dbReference type="ChEBI" id="CHEBI:29105"/>
    </cofactor>
</comment>
<evidence type="ECO:0000313" key="17">
    <source>
        <dbReference type="EMBL" id="QIW11977.1"/>
    </source>
</evidence>
<reference evidence="17 19" key="2">
    <citation type="submission" date="2019-08" db="EMBL/GenBank/DDBJ databases">
        <title>Complete genome sequences of Francisella adeliensis (FSC1325 and FSC1326).</title>
        <authorList>
            <person name="Ohrman C."/>
            <person name="Uneklint I."/>
            <person name="Vallesi A."/>
            <person name="Karlsson L."/>
            <person name="Sjodin A."/>
        </authorList>
    </citation>
    <scope>NUCLEOTIDE SEQUENCE [LARGE SCALE GENOMIC DNA]</scope>
    <source>
        <strain evidence="17 19">FSC1325</strain>
    </source>
</reference>
<keyword evidence="4 14" id="KW-0812">Transmembrane</keyword>
<feature type="transmembrane region" description="Helical" evidence="14">
    <location>
        <begin position="40"/>
        <end position="63"/>
    </location>
</feature>
<evidence type="ECO:0000256" key="14">
    <source>
        <dbReference type="SAM" id="Phobius"/>
    </source>
</evidence>
<evidence type="ECO:0000259" key="15">
    <source>
        <dbReference type="Pfam" id="PF04116"/>
    </source>
</evidence>
<dbReference type="InterPro" id="IPR006694">
    <property type="entry name" value="Fatty_acid_hydroxylase"/>
</dbReference>
<keyword evidence="11" id="KW-0443">Lipid metabolism</keyword>
<evidence type="ECO:0000256" key="11">
    <source>
        <dbReference type="ARBA" id="ARBA00023098"/>
    </source>
</evidence>
<proteinExistence type="predicted"/>
<evidence type="ECO:0000256" key="5">
    <source>
        <dbReference type="ARBA" id="ARBA00022723"/>
    </source>
</evidence>
<name>A0A2Z4XZ84_9GAMM</name>
<dbReference type="GO" id="GO:0080132">
    <property type="term" value="F:fatty acid 2-hydroxylase activity"/>
    <property type="evidence" value="ECO:0007669"/>
    <property type="project" value="InterPro"/>
</dbReference>
<comment type="subcellular location">
    <subcellularLocation>
        <location evidence="2">Endoplasmic reticulum membrane</location>
        <topology evidence="2">Multi-pass membrane protein</topology>
    </subcellularLocation>
</comment>
<evidence type="ECO:0000256" key="8">
    <source>
        <dbReference type="ARBA" id="ARBA00022833"/>
    </source>
</evidence>
<evidence type="ECO:0000256" key="6">
    <source>
        <dbReference type="ARBA" id="ARBA00022824"/>
    </source>
</evidence>
<keyword evidence="7" id="KW-0276">Fatty acid metabolism</keyword>
<dbReference type="Proteomes" id="UP000251120">
    <property type="component" value="Chromosome"/>
</dbReference>
<evidence type="ECO:0000256" key="7">
    <source>
        <dbReference type="ARBA" id="ARBA00022832"/>
    </source>
</evidence>
<dbReference type="KEGG" id="fad:CDH04_04645"/>
<feature type="transmembrane region" description="Helical" evidence="14">
    <location>
        <begin position="108"/>
        <end position="130"/>
    </location>
</feature>
<protein>
    <submittedName>
        <fullName evidence="16 17">Fatty acid hydroxylase</fullName>
    </submittedName>
</protein>
<evidence type="ECO:0000313" key="18">
    <source>
        <dbReference type="Proteomes" id="UP000251120"/>
    </source>
</evidence>
<sequence>MTILERISRTGYWSDFYIYPLFILLFIAIGIKYISINTFIIPLLYIFGVILWSFIEYIVHRFLFHRFAFLKKLHDAHHNKPTELIGTPTYMSLPIYTIMMFLPLYLFFGLGISSVIYSGILTGAFLYFFIHHSTHHIKSRKGALLFYFKKHHSLHHLDSTQNYSVTLPIWDRIFRTKK</sequence>
<evidence type="ECO:0000256" key="13">
    <source>
        <dbReference type="ARBA" id="ARBA00023160"/>
    </source>
</evidence>
<dbReference type="PANTHER" id="PTHR12863:SF1">
    <property type="entry name" value="FATTY ACID 2-HYDROXYLASE"/>
    <property type="match status" value="1"/>
</dbReference>
<evidence type="ECO:0000256" key="10">
    <source>
        <dbReference type="ARBA" id="ARBA00023002"/>
    </source>
</evidence>
<evidence type="ECO:0000256" key="3">
    <source>
        <dbReference type="ARBA" id="ARBA00022516"/>
    </source>
</evidence>
<dbReference type="RefSeq" id="WP_112869917.1">
    <property type="nucleotide sequence ID" value="NZ_CP021781.1"/>
</dbReference>
<dbReference type="EMBL" id="CP043424">
    <property type="protein sequence ID" value="QIW11977.1"/>
    <property type="molecule type" value="Genomic_DNA"/>
</dbReference>
<gene>
    <name evidence="16" type="ORF">CDH04_04645</name>
    <name evidence="17" type="ORF">FZC43_04650</name>
</gene>
<keyword evidence="9 14" id="KW-1133">Transmembrane helix</keyword>
<organism evidence="16 18">
    <name type="scientific">Francisella adeliensis</name>
    <dbReference type="NCBI Taxonomy" id="2007306"/>
    <lineage>
        <taxon>Bacteria</taxon>
        <taxon>Pseudomonadati</taxon>
        <taxon>Pseudomonadota</taxon>
        <taxon>Gammaproteobacteria</taxon>
        <taxon>Thiotrichales</taxon>
        <taxon>Francisellaceae</taxon>
        <taxon>Francisella</taxon>
    </lineage>
</organism>
<keyword evidence="8" id="KW-0862">Zinc</keyword>
<feature type="transmembrane region" description="Helical" evidence="14">
    <location>
        <begin position="84"/>
        <end position="102"/>
    </location>
</feature>
<dbReference type="PANTHER" id="PTHR12863">
    <property type="entry name" value="FATTY ACID HYDROXYLASE"/>
    <property type="match status" value="1"/>
</dbReference>
<evidence type="ECO:0000313" key="16">
    <source>
        <dbReference type="EMBL" id="AXA33743.1"/>
    </source>
</evidence>
<dbReference type="GO" id="GO:0016020">
    <property type="term" value="C:membrane"/>
    <property type="evidence" value="ECO:0007669"/>
    <property type="project" value="InterPro"/>
</dbReference>